<keyword evidence="12" id="KW-0472">Membrane</keyword>
<dbReference type="InterPro" id="IPR050121">
    <property type="entry name" value="Cytochrome_P450_monoxygenase"/>
</dbReference>
<evidence type="ECO:0000256" key="11">
    <source>
        <dbReference type="ARBA" id="ARBA00023033"/>
    </source>
</evidence>
<comment type="pathway">
    <text evidence="3">Secondary metabolite biosynthesis; terpenoid biosynthesis.</text>
</comment>
<keyword evidence="11" id="KW-0503">Monooxygenase</keyword>
<evidence type="ECO:0000256" key="3">
    <source>
        <dbReference type="ARBA" id="ARBA00004721"/>
    </source>
</evidence>
<evidence type="ECO:0000256" key="2">
    <source>
        <dbReference type="ARBA" id="ARBA00004370"/>
    </source>
</evidence>
<dbReference type="GO" id="GO:0016020">
    <property type="term" value="C:membrane"/>
    <property type="evidence" value="ECO:0007669"/>
    <property type="project" value="UniProtKB-SubCell"/>
</dbReference>
<dbReference type="PANTHER" id="PTHR24305">
    <property type="entry name" value="CYTOCHROME P450"/>
    <property type="match status" value="1"/>
</dbReference>
<dbReference type="Pfam" id="PF00067">
    <property type="entry name" value="p450"/>
    <property type="match status" value="1"/>
</dbReference>
<name>A0AAW0D1V2_9AGAR</name>
<dbReference type="InterPro" id="IPR001128">
    <property type="entry name" value="Cyt_P450"/>
</dbReference>
<dbReference type="InterPro" id="IPR036396">
    <property type="entry name" value="Cyt_P450_sf"/>
</dbReference>
<evidence type="ECO:0000256" key="9">
    <source>
        <dbReference type="ARBA" id="ARBA00023002"/>
    </source>
</evidence>
<gene>
    <name evidence="13" type="ORF">R3P38DRAFT_3308885</name>
</gene>
<dbReference type="GO" id="GO:0005506">
    <property type="term" value="F:iron ion binding"/>
    <property type="evidence" value="ECO:0007669"/>
    <property type="project" value="InterPro"/>
</dbReference>
<accession>A0AAW0D1V2</accession>
<comment type="similarity">
    <text evidence="4">Belongs to the cytochrome P450 family.</text>
</comment>
<evidence type="ECO:0000256" key="6">
    <source>
        <dbReference type="ARBA" id="ARBA00022692"/>
    </source>
</evidence>
<dbReference type="EMBL" id="JAWWNJ010000011">
    <property type="protein sequence ID" value="KAK7045284.1"/>
    <property type="molecule type" value="Genomic_DNA"/>
</dbReference>
<reference evidence="13 14" key="1">
    <citation type="journal article" date="2024" name="J Genomics">
        <title>Draft genome sequencing and assembly of Favolaschia claudopus CIRM-BRFM 2984 isolated from oak limbs.</title>
        <authorList>
            <person name="Navarro D."/>
            <person name="Drula E."/>
            <person name="Chaduli D."/>
            <person name="Cazenave R."/>
            <person name="Ahrendt S."/>
            <person name="Wang J."/>
            <person name="Lipzen A."/>
            <person name="Daum C."/>
            <person name="Barry K."/>
            <person name="Grigoriev I.V."/>
            <person name="Favel A."/>
            <person name="Rosso M.N."/>
            <person name="Martin F."/>
        </authorList>
    </citation>
    <scope>NUCLEOTIDE SEQUENCE [LARGE SCALE GENOMIC DNA]</scope>
    <source>
        <strain evidence="13 14">CIRM-BRFM 2984</strain>
    </source>
</reference>
<dbReference type="GO" id="GO:0020037">
    <property type="term" value="F:heme binding"/>
    <property type="evidence" value="ECO:0007669"/>
    <property type="project" value="InterPro"/>
</dbReference>
<keyword evidence="10" id="KW-0408">Iron</keyword>
<evidence type="ECO:0000256" key="12">
    <source>
        <dbReference type="ARBA" id="ARBA00023136"/>
    </source>
</evidence>
<evidence type="ECO:0000313" key="13">
    <source>
        <dbReference type="EMBL" id="KAK7045284.1"/>
    </source>
</evidence>
<keyword evidence="6" id="KW-0812">Transmembrane</keyword>
<keyword evidence="8" id="KW-1133">Transmembrane helix</keyword>
<comment type="caution">
    <text evidence="13">The sequence shown here is derived from an EMBL/GenBank/DDBJ whole genome shotgun (WGS) entry which is preliminary data.</text>
</comment>
<evidence type="ECO:0000256" key="1">
    <source>
        <dbReference type="ARBA" id="ARBA00001971"/>
    </source>
</evidence>
<dbReference type="SUPFAM" id="SSF48264">
    <property type="entry name" value="Cytochrome P450"/>
    <property type="match status" value="1"/>
</dbReference>
<keyword evidence="5" id="KW-0349">Heme</keyword>
<comment type="subcellular location">
    <subcellularLocation>
        <location evidence="2">Membrane</location>
    </subcellularLocation>
</comment>
<keyword evidence="9" id="KW-0560">Oxidoreductase</keyword>
<evidence type="ECO:0000256" key="5">
    <source>
        <dbReference type="ARBA" id="ARBA00022617"/>
    </source>
</evidence>
<evidence type="ECO:0000256" key="8">
    <source>
        <dbReference type="ARBA" id="ARBA00022989"/>
    </source>
</evidence>
<evidence type="ECO:0000256" key="4">
    <source>
        <dbReference type="ARBA" id="ARBA00010617"/>
    </source>
</evidence>
<keyword evidence="7" id="KW-0479">Metal-binding</keyword>
<keyword evidence="14" id="KW-1185">Reference proteome</keyword>
<evidence type="ECO:0000256" key="10">
    <source>
        <dbReference type="ARBA" id="ARBA00023004"/>
    </source>
</evidence>
<dbReference type="GO" id="GO:0004497">
    <property type="term" value="F:monooxygenase activity"/>
    <property type="evidence" value="ECO:0007669"/>
    <property type="project" value="UniProtKB-KW"/>
</dbReference>
<dbReference type="PRINTS" id="PR00385">
    <property type="entry name" value="P450"/>
</dbReference>
<protein>
    <submittedName>
        <fullName evidence="13">Cytochrome P450</fullName>
    </submittedName>
</protein>
<organism evidence="13 14">
    <name type="scientific">Favolaschia claudopus</name>
    <dbReference type="NCBI Taxonomy" id="2862362"/>
    <lineage>
        <taxon>Eukaryota</taxon>
        <taxon>Fungi</taxon>
        <taxon>Dikarya</taxon>
        <taxon>Basidiomycota</taxon>
        <taxon>Agaricomycotina</taxon>
        <taxon>Agaricomycetes</taxon>
        <taxon>Agaricomycetidae</taxon>
        <taxon>Agaricales</taxon>
        <taxon>Marasmiineae</taxon>
        <taxon>Mycenaceae</taxon>
        <taxon>Favolaschia</taxon>
    </lineage>
</organism>
<dbReference type="GO" id="GO:0016705">
    <property type="term" value="F:oxidoreductase activity, acting on paired donors, with incorporation or reduction of molecular oxygen"/>
    <property type="evidence" value="ECO:0007669"/>
    <property type="project" value="InterPro"/>
</dbReference>
<dbReference type="Gene3D" id="1.10.630.10">
    <property type="entry name" value="Cytochrome P450"/>
    <property type="match status" value="1"/>
</dbReference>
<evidence type="ECO:0000313" key="14">
    <source>
        <dbReference type="Proteomes" id="UP001362999"/>
    </source>
</evidence>
<proteinExistence type="inferred from homology"/>
<dbReference type="AlphaFoldDB" id="A0AAW0D1V2"/>
<sequence length="443" mass="48863">MDFSQYSIAAASTITVYVAYLLFRRSRNLRDIPGPLSPSWLFEEEHKRLRTALNNGFSASAVRTYLPIFERVAQTLTEQFDHFGGEASANLLPSLGRATLSTVTQAALGLSLDELGDEFISTNLLMMNMAGAPSPTKILQDAIMAFMPNAIRNFGRHLPIEPFKSLDKARFLSDKIGKSVIRDIRKAKSQGLDGVGAFYDQLVDRLQTNSLTEYDILEQTSLLLLAGQDTTANTLSFGFLELARNVEFQSQLREEIHASLGAGGGAAAYDNMPLLNAFLKETLRMYPAVSLSDRTAVQDHILPLSQPMMTTDGKQITEIPITKGQVVYLASGEYQRFDQFLLSQSRWGEDAHEFKPSRWLQDGPAHKGDSVGVYANLLSFYGGPRVCLGLLEMQVFVSELVGKFEFSLPIGDKSQTVCRVAFTLQPTLADGEKGALLAVKRVV</sequence>
<dbReference type="PANTHER" id="PTHR24305:SF166">
    <property type="entry name" value="CYTOCHROME P450 12A4, MITOCHONDRIAL-RELATED"/>
    <property type="match status" value="1"/>
</dbReference>
<evidence type="ECO:0000256" key="7">
    <source>
        <dbReference type="ARBA" id="ARBA00022723"/>
    </source>
</evidence>
<comment type="cofactor">
    <cofactor evidence="1">
        <name>heme</name>
        <dbReference type="ChEBI" id="CHEBI:30413"/>
    </cofactor>
</comment>
<dbReference type="Proteomes" id="UP001362999">
    <property type="component" value="Unassembled WGS sequence"/>
</dbReference>